<feature type="domain" description="Isochorismatase-like" evidence="2">
    <location>
        <begin position="6"/>
        <end position="176"/>
    </location>
</feature>
<dbReference type="InterPro" id="IPR050272">
    <property type="entry name" value="Isochorismatase-like_hydrls"/>
</dbReference>
<dbReference type="PANTHER" id="PTHR43540:SF6">
    <property type="entry name" value="ISOCHORISMATASE-LIKE DOMAIN-CONTAINING PROTEIN"/>
    <property type="match status" value="1"/>
</dbReference>
<dbReference type="PANTHER" id="PTHR43540">
    <property type="entry name" value="PEROXYUREIDOACRYLATE/UREIDOACRYLATE AMIDOHYDROLASE-RELATED"/>
    <property type="match status" value="1"/>
</dbReference>
<dbReference type="Proteomes" id="UP000196560">
    <property type="component" value="Unassembled WGS sequence"/>
</dbReference>
<evidence type="ECO:0000259" key="2">
    <source>
        <dbReference type="Pfam" id="PF00857"/>
    </source>
</evidence>
<dbReference type="Gene3D" id="3.40.50.850">
    <property type="entry name" value="Isochorismatase-like"/>
    <property type="match status" value="1"/>
</dbReference>
<proteinExistence type="predicted"/>
<dbReference type="InterPro" id="IPR000868">
    <property type="entry name" value="Isochorismatase-like_dom"/>
</dbReference>
<protein>
    <submittedName>
        <fullName evidence="3">Amidase</fullName>
    </submittedName>
</protein>
<gene>
    <name evidence="3" type="ORF">B5G21_08000</name>
</gene>
<reference evidence="4" key="1">
    <citation type="submission" date="2017-04" db="EMBL/GenBank/DDBJ databases">
        <title>Function of individual gut microbiota members based on whole genome sequencing of pure cultures obtained from chicken caecum.</title>
        <authorList>
            <person name="Medvecky M."/>
            <person name="Cejkova D."/>
            <person name="Polansky O."/>
            <person name="Karasova D."/>
            <person name="Kubasova T."/>
            <person name="Cizek A."/>
            <person name="Rychlik I."/>
        </authorList>
    </citation>
    <scope>NUCLEOTIDE SEQUENCE [LARGE SCALE GENOMIC DNA]</scope>
    <source>
        <strain evidence="4">An70</strain>
    </source>
</reference>
<dbReference type="SUPFAM" id="SSF52499">
    <property type="entry name" value="Isochorismatase-like hydrolases"/>
    <property type="match status" value="1"/>
</dbReference>
<evidence type="ECO:0000256" key="1">
    <source>
        <dbReference type="ARBA" id="ARBA00022801"/>
    </source>
</evidence>
<keyword evidence="1" id="KW-0378">Hydrolase</keyword>
<evidence type="ECO:0000313" key="3">
    <source>
        <dbReference type="EMBL" id="OUN42073.1"/>
    </source>
</evidence>
<dbReference type="InterPro" id="IPR036380">
    <property type="entry name" value="Isochorismatase-like_sf"/>
</dbReference>
<dbReference type="EMBL" id="NFHO01000009">
    <property type="protein sequence ID" value="OUN42073.1"/>
    <property type="molecule type" value="Genomic_DNA"/>
</dbReference>
<name>A0A1Y3TZZ0_9ACTN</name>
<dbReference type="Pfam" id="PF00857">
    <property type="entry name" value="Isochorismatase"/>
    <property type="match status" value="1"/>
</dbReference>
<accession>A0A1Y3TZZ0</accession>
<sequence>MARRYLIVIDMQNDFVTGALGTAEAQGIAPAVVEAARAFDGEVLFTLDTHGEDYPETQEGRNLPVPHCIKGSEGWQLIPELSDVQRERNARVFEKPTFGSTELVHYLTHANAAEPIESIELIGVCTDICVVSNALLIKAALPEVPVSVDARLCAGVTPDAHQAALATMRSCQVQVAGA</sequence>
<comment type="caution">
    <text evidence="3">The sequence shown here is derived from an EMBL/GenBank/DDBJ whole genome shotgun (WGS) entry which is preliminary data.</text>
</comment>
<keyword evidence="4" id="KW-1185">Reference proteome</keyword>
<dbReference type="STRING" id="1118060.GCA_000311845_00553"/>
<dbReference type="RefSeq" id="WP_087186746.1">
    <property type="nucleotide sequence ID" value="NZ_CALUIC010000013.1"/>
</dbReference>
<evidence type="ECO:0000313" key="4">
    <source>
        <dbReference type="Proteomes" id="UP000196560"/>
    </source>
</evidence>
<dbReference type="GO" id="GO:0016787">
    <property type="term" value="F:hydrolase activity"/>
    <property type="evidence" value="ECO:0007669"/>
    <property type="project" value="UniProtKB-KW"/>
</dbReference>
<dbReference type="AlphaFoldDB" id="A0A1Y3TZZ0"/>
<dbReference type="eggNOG" id="COG1335">
    <property type="taxonomic scope" value="Bacteria"/>
</dbReference>
<dbReference type="CDD" id="cd00431">
    <property type="entry name" value="cysteine_hydrolases"/>
    <property type="match status" value="1"/>
</dbReference>
<organism evidence="3 4">
    <name type="scientific">Enorma massiliensis</name>
    <dbReference type="NCBI Taxonomy" id="1472761"/>
    <lineage>
        <taxon>Bacteria</taxon>
        <taxon>Bacillati</taxon>
        <taxon>Actinomycetota</taxon>
        <taxon>Coriobacteriia</taxon>
        <taxon>Coriobacteriales</taxon>
        <taxon>Coriobacteriaceae</taxon>
        <taxon>Enorma</taxon>
    </lineage>
</organism>